<comment type="similarity">
    <text evidence="2">Belongs to the glutaredoxin family. CC-type subfamily.</text>
</comment>
<accession>A0A444ZWX7</accession>
<dbReference type="SUPFAM" id="SSF52833">
    <property type="entry name" value="Thioredoxin-like"/>
    <property type="match status" value="1"/>
</dbReference>
<dbReference type="InterPro" id="IPR036249">
    <property type="entry name" value="Thioredoxin-like_sf"/>
</dbReference>
<gene>
    <name evidence="7" type="ORF">Ahy_B03g063161</name>
</gene>
<feature type="region of interest" description="Disordered" evidence="5">
    <location>
        <begin position="1"/>
        <end position="26"/>
    </location>
</feature>
<keyword evidence="3" id="KW-0963">Cytoplasm</keyword>
<evidence type="ECO:0000256" key="3">
    <source>
        <dbReference type="ARBA" id="ARBA00022490"/>
    </source>
</evidence>
<evidence type="ECO:0000256" key="2">
    <source>
        <dbReference type="ARBA" id="ARBA00007568"/>
    </source>
</evidence>
<proteinExistence type="inferred from homology"/>
<dbReference type="NCBIfam" id="TIGR02189">
    <property type="entry name" value="GlrX-like_plant"/>
    <property type="match status" value="1"/>
</dbReference>
<evidence type="ECO:0000256" key="5">
    <source>
        <dbReference type="SAM" id="MobiDB-lite"/>
    </source>
</evidence>
<evidence type="ECO:0000259" key="6">
    <source>
        <dbReference type="Pfam" id="PF00462"/>
    </source>
</evidence>
<protein>
    <recommendedName>
        <fullName evidence="6">Glutaredoxin domain-containing protein</fullName>
    </recommendedName>
</protein>
<comment type="subcellular location">
    <subcellularLocation>
        <location evidence="1">Cytoplasm</location>
    </subcellularLocation>
</comment>
<organism evidence="7 8">
    <name type="scientific">Arachis hypogaea</name>
    <name type="common">Peanut</name>
    <dbReference type="NCBI Taxonomy" id="3818"/>
    <lineage>
        <taxon>Eukaryota</taxon>
        <taxon>Viridiplantae</taxon>
        <taxon>Streptophyta</taxon>
        <taxon>Embryophyta</taxon>
        <taxon>Tracheophyta</taxon>
        <taxon>Spermatophyta</taxon>
        <taxon>Magnoliopsida</taxon>
        <taxon>eudicotyledons</taxon>
        <taxon>Gunneridae</taxon>
        <taxon>Pentapetalae</taxon>
        <taxon>rosids</taxon>
        <taxon>fabids</taxon>
        <taxon>Fabales</taxon>
        <taxon>Fabaceae</taxon>
        <taxon>Papilionoideae</taxon>
        <taxon>50 kb inversion clade</taxon>
        <taxon>dalbergioids sensu lato</taxon>
        <taxon>Dalbergieae</taxon>
        <taxon>Pterocarpus clade</taxon>
        <taxon>Arachis</taxon>
    </lineage>
</organism>
<dbReference type="EMBL" id="SDMP01000013">
    <property type="protein sequence ID" value="RYR18532.1"/>
    <property type="molecule type" value="Genomic_DNA"/>
</dbReference>
<reference evidence="7 8" key="1">
    <citation type="submission" date="2019-01" db="EMBL/GenBank/DDBJ databases">
        <title>Sequencing of cultivated peanut Arachis hypogaea provides insights into genome evolution and oil improvement.</title>
        <authorList>
            <person name="Chen X."/>
        </authorList>
    </citation>
    <scope>NUCLEOTIDE SEQUENCE [LARGE SCALE GENOMIC DNA]</scope>
    <source>
        <strain evidence="8">cv. Fuhuasheng</strain>
        <tissue evidence="7">Leaves</tissue>
    </source>
</reference>
<keyword evidence="4" id="KW-0676">Redox-active center</keyword>
<keyword evidence="8" id="KW-1185">Reference proteome</keyword>
<evidence type="ECO:0000313" key="8">
    <source>
        <dbReference type="Proteomes" id="UP000289738"/>
    </source>
</evidence>
<evidence type="ECO:0000256" key="1">
    <source>
        <dbReference type="ARBA" id="ARBA00004496"/>
    </source>
</evidence>
<name>A0A444ZWX7_ARAHY</name>
<dbReference type="SMR" id="A0A444ZWX7"/>
<comment type="caution">
    <text evidence="7">The sequence shown here is derived from an EMBL/GenBank/DDBJ whole genome shotgun (WGS) entry which is preliminary data.</text>
</comment>
<evidence type="ECO:0000256" key="4">
    <source>
        <dbReference type="ARBA" id="ARBA00023284"/>
    </source>
</evidence>
<dbReference type="Proteomes" id="UP000289738">
    <property type="component" value="Chromosome B03"/>
</dbReference>
<dbReference type="Gramene" id="arahy.Tifrunner.gnm2.ann2.Ah13g501400.1">
    <property type="protein sequence ID" value="arahy.Tifrunner.gnm2.ann2.Ah13g501400.1-CDS-1"/>
    <property type="gene ID" value="arahy.Tifrunner.gnm2.ann2.Ah13g501400"/>
</dbReference>
<dbReference type="STRING" id="3818.A0A444ZWX7"/>
<evidence type="ECO:0000313" key="7">
    <source>
        <dbReference type="EMBL" id="RYR18532.1"/>
    </source>
</evidence>
<dbReference type="PROSITE" id="PS51354">
    <property type="entry name" value="GLUTAREDOXIN_2"/>
    <property type="match status" value="1"/>
</dbReference>
<dbReference type="InterPro" id="IPR011905">
    <property type="entry name" value="GlrX-like_pln_2"/>
</dbReference>
<dbReference type="InterPro" id="IPR002109">
    <property type="entry name" value="Glutaredoxin"/>
</dbReference>
<dbReference type="AlphaFoldDB" id="A0A444ZWX7"/>
<dbReference type="PANTHER" id="PTHR10168">
    <property type="entry name" value="GLUTAREDOXIN"/>
    <property type="match status" value="1"/>
</dbReference>
<sequence>MRKHDSPPPPPTAPAADGNPGSSAAVPEPAASVLKLVSDTAVIIIAKRGCCMCPVVQKLLQGQGVNPPLYEFDDEHEAMVAAAVSGTVVGGGAKVVEFPAVFVGGKYFGGLERVMAAHISGELVPALKQAGALWL</sequence>
<dbReference type="Gene3D" id="3.40.30.10">
    <property type="entry name" value="Glutaredoxin"/>
    <property type="match status" value="1"/>
</dbReference>
<dbReference type="Pfam" id="PF00462">
    <property type="entry name" value="Glutaredoxin"/>
    <property type="match status" value="1"/>
</dbReference>
<dbReference type="GO" id="GO:0005737">
    <property type="term" value="C:cytoplasm"/>
    <property type="evidence" value="ECO:0007669"/>
    <property type="project" value="UniProtKB-SubCell"/>
</dbReference>
<feature type="domain" description="Glutaredoxin" evidence="6">
    <location>
        <begin position="42"/>
        <end position="107"/>
    </location>
</feature>